<keyword evidence="3" id="KW-1185">Reference proteome</keyword>
<dbReference type="InterPro" id="IPR000601">
    <property type="entry name" value="PKD_dom"/>
</dbReference>
<gene>
    <name evidence="2" type="ORF">DVK85_06685</name>
</gene>
<evidence type="ECO:0000313" key="2">
    <source>
        <dbReference type="EMBL" id="AXG73946.1"/>
    </source>
</evidence>
<dbReference type="OrthoDB" id="1376985at2"/>
<dbReference type="Proteomes" id="UP000253951">
    <property type="component" value="Chromosome"/>
</dbReference>
<dbReference type="RefSeq" id="WP_114677705.1">
    <property type="nucleotide sequence ID" value="NZ_CP031188.1"/>
</dbReference>
<feature type="domain" description="PKD" evidence="1">
    <location>
        <begin position="19"/>
        <end position="78"/>
    </location>
</feature>
<evidence type="ECO:0000313" key="3">
    <source>
        <dbReference type="Proteomes" id="UP000253951"/>
    </source>
</evidence>
<accession>A0A345HBI6</accession>
<dbReference type="AlphaFoldDB" id="A0A345HBI6"/>
<dbReference type="EMBL" id="CP031188">
    <property type="protein sequence ID" value="AXG73946.1"/>
    <property type="molecule type" value="Genomic_DNA"/>
</dbReference>
<dbReference type="InterPro" id="IPR035986">
    <property type="entry name" value="PKD_dom_sf"/>
</dbReference>
<protein>
    <recommendedName>
        <fullName evidence="1">PKD domain-containing protein</fullName>
    </recommendedName>
</protein>
<dbReference type="KEGG" id="fat:DVK85_06685"/>
<dbReference type="Pfam" id="PF00801">
    <property type="entry name" value="PKD"/>
    <property type="match status" value="1"/>
</dbReference>
<evidence type="ECO:0000259" key="1">
    <source>
        <dbReference type="Pfam" id="PF00801"/>
    </source>
</evidence>
<name>A0A345HBI6_9FLAO</name>
<organism evidence="2 3">
    <name type="scientific">Flavobacterium arcticum</name>
    <dbReference type="NCBI Taxonomy" id="1784713"/>
    <lineage>
        <taxon>Bacteria</taxon>
        <taxon>Pseudomonadati</taxon>
        <taxon>Bacteroidota</taxon>
        <taxon>Flavobacteriia</taxon>
        <taxon>Flavobacteriales</taxon>
        <taxon>Flavobacteriaceae</taxon>
        <taxon>Flavobacterium</taxon>
    </lineage>
</organism>
<dbReference type="SUPFAM" id="SSF49299">
    <property type="entry name" value="PKD domain"/>
    <property type="match status" value="1"/>
</dbReference>
<reference evidence="2 3" key="1">
    <citation type="submission" date="2018-07" db="EMBL/GenBank/DDBJ databases">
        <title>Complete genome sequence of Flavobacterium arcticum type strain SM1502T.</title>
        <authorList>
            <person name="Li Y."/>
            <person name="Li D.-D."/>
        </authorList>
    </citation>
    <scope>NUCLEOTIDE SEQUENCE [LARGE SCALE GENOMIC DNA]</scope>
    <source>
        <strain evidence="2 3">SM1502</strain>
    </source>
</reference>
<proteinExistence type="predicted"/>
<sequence>MITPLSNIKPFINFGFGTTSKQAATGETVTIWLDTIYNQKAYTFNTNAQDATITKISNYEYHLTYTQPGNYQVSLTANTIDKTTSLESNILTLTVV</sequence>